<organism evidence="1 2">
    <name type="scientific">Staphylococcus phage vB_SscM-1</name>
    <dbReference type="NCBI Taxonomy" id="1868844"/>
    <lineage>
        <taxon>Viruses</taxon>
        <taxon>Duplodnaviria</taxon>
        <taxon>Heunggongvirae</taxon>
        <taxon>Uroviricota</taxon>
        <taxon>Caudoviricetes</taxon>
        <taxon>Herelleviridae</taxon>
        <taxon>Twortvirinae</taxon>
        <taxon>Sciuriunavirus</taxon>
        <taxon>Sciuriunavirus SscM1</taxon>
    </lineage>
</organism>
<dbReference type="Proteomes" id="UP000224459">
    <property type="component" value="Segment"/>
</dbReference>
<keyword evidence="2" id="KW-1185">Reference proteome</keyword>
<protein>
    <submittedName>
        <fullName evidence="1">Uncharacterized protein</fullName>
    </submittedName>
</protein>
<dbReference type="EMBL" id="KX171212">
    <property type="protein sequence ID" value="ANT44715.1"/>
    <property type="molecule type" value="Genomic_DNA"/>
</dbReference>
<proteinExistence type="predicted"/>
<gene>
    <name evidence="1" type="ORF">vB_SscM-1_052</name>
</gene>
<reference evidence="2" key="1">
    <citation type="submission" date="2016-04" db="EMBL/GenBank/DDBJ databases">
        <authorList>
            <person name="Gasior T."/>
        </authorList>
    </citation>
    <scope>NUCLEOTIDE SEQUENCE [LARGE SCALE GENOMIC DNA]</scope>
</reference>
<name>A0A1X9I9E7_9CAUD</name>
<evidence type="ECO:0000313" key="1">
    <source>
        <dbReference type="EMBL" id="ANT44715.1"/>
    </source>
</evidence>
<accession>A0A1X9I9E7</accession>
<sequence>MKLFTSLVLFTLGLLMICKIYTDASIPDTVEAPKDYEI</sequence>
<evidence type="ECO:0000313" key="2">
    <source>
        <dbReference type="Proteomes" id="UP000224459"/>
    </source>
</evidence>